<gene>
    <name evidence="2" type="ORF">E7811_05055</name>
</gene>
<protein>
    <recommendedName>
        <fullName evidence="4">Lipoprotein</fullName>
    </recommendedName>
</protein>
<keyword evidence="3" id="KW-1185">Reference proteome</keyword>
<feature type="signal peptide" evidence="1">
    <location>
        <begin position="1"/>
        <end position="21"/>
    </location>
</feature>
<sequence length="104" mass="11168">MRPQMMARSATMLSLASVLLAACGPMTVEQAERACFERARLAERPRGMVAVGAGSGGVGGKVNVTITSDFLQGRDPSAVYDACVFQKSGQPPRQPLYSRYDWKG</sequence>
<feature type="chain" id="PRO_5020918204" description="Lipoprotein" evidence="1">
    <location>
        <begin position="22"/>
        <end position="104"/>
    </location>
</feature>
<comment type="caution">
    <text evidence="2">The sequence shown here is derived from an EMBL/GenBank/DDBJ whole genome shotgun (WGS) entry which is preliminary data.</text>
</comment>
<name>A0A4S3MRD0_9RHOB</name>
<evidence type="ECO:0000256" key="1">
    <source>
        <dbReference type="SAM" id="SignalP"/>
    </source>
</evidence>
<dbReference type="OrthoDB" id="7691501at2"/>
<keyword evidence="1" id="KW-0732">Signal</keyword>
<reference evidence="2 3" key="1">
    <citation type="submission" date="2019-04" db="EMBL/GenBank/DDBJ databases">
        <title>Draft genome sequence of Gemmobacter aestuarii sp. nov.</title>
        <authorList>
            <person name="Hameed A."/>
            <person name="Lin S.-Y."/>
            <person name="Shahina M."/>
            <person name="Lai W.-A."/>
            <person name="Young C.-C."/>
        </authorList>
    </citation>
    <scope>NUCLEOTIDE SEQUENCE [LARGE SCALE GENOMIC DNA]</scope>
    <source>
        <strain evidence="2 3">CC-PW-75</strain>
    </source>
</reference>
<evidence type="ECO:0000313" key="2">
    <source>
        <dbReference type="EMBL" id="THD85090.1"/>
    </source>
</evidence>
<dbReference type="Proteomes" id="UP000309450">
    <property type="component" value="Unassembled WGS sequence"/>
</dbReference>
<dbReference type="PROSITE" id="PS51257">
    <property type="entry name" value="PROKAR_LIPOPROTEIN"/>
    <property type="match status" value="1"/>
</dbReference>
<accession>A0A4S3MRD0</accession>
<evidence type="ECO:0000313" key="3">
    <source>
        <dbReference type="Proteomes" id="UP000309450"/>
    </source>
</evidence>
<dbReference type="AlphaFoldDB" id="A0A4S3MRD0"/>
<dbReference type="EMBL" id="SSND01000001">
    <property type="protein sequence ID" value="THD85090.1"/>
    <property type="molecule type" value="Genomic_DNA"/>
</dbReference>
<organism evidence="2 3">
    <name type="scientific">Aliigemmobacter aestuarii</name>
    <dbReference type="NCBI Taxonomy" id="1445661"/>
    <lineage>
        <taxon>Bacteria</taxon>
        <taxon>Pseudomonadati</taxon>
        <taxon>Pseudomonadota</taxon>
        <taxon>Alphaproteobacteria</taxon>
        <taxon>Rhodobacterales</taxon>
        <taxon>Paracoccaceae</taxon>
        <taxon>Aliigemmobacter</taxon>
    </lineage>
</organism>
<evidence type="ECO:0008006" key="4">
    <source>
        <dbReference type="Google" id="ProtNLM"/>
    </source>
</evidence>
<proteinExistence type="predicted"/>